<keyword evidence="3" id="KW-1185">Reference proteome</keyword>
<proteinExistence type="predicted"/>
<dbReference type="Proteomes" id="UP001596442">
    <property type="component" value="Unassembled WGS sequence"/>
</dbReference>
<evidence type="ECO:0000313" key="3">
    <source>
        <dbReference type="Proteomes" id="UP001596442"/>
    </source>
</evidence>
<reference evidence="2 3" key="1">
    <citation type="journal article" date="2019" name="Int. J. Syst. Evol. Microbiol.">
        <title>The Global Catalogue of Microorganisms (GCM) 10K type strain sequencing project: providing services to taxonomists for standard genome sequencing and annotation.</title>
        <authorList>
            <consortium name="The Broad Institute Genomics Platform"/>
            <consortium name="The Broad Institute Genome Sequencing Center for Infectious Disease"/>
            <person name="Wu L."/>
            <person name="Ma J."/>
        </authorList>
    </citation>
    <scope>NUCLEOTIDE SEQUENCE [LARGE SCALE GENOMIC DNA]</scope>
    <source>
        <strain evidence="2 3">CGMCC 1.3239</strain>
    </source>
</reference>
<evidence type="ECO:0000259" key="1">
    <source>
        <dbReference type="Pfam" id="PF24035"/>
    </source>
</evidence>
<name>A0ABD5SF56_9EURY</name>
<gene>
    <name evidence="2" type="ORF">ACFQEU_16415</name>
</gene>
<dbReference type="AlphaFoldDB" id="A0ABD5SF56"/>
<dbReference type="InterPro" id="IPR055768">
    <property type="entry name" value="DUF7344"/>
</dbReference>
<organism evidence="2 3">
    <name type="scientific">Halorubrum tibetense</name>
    <dbReference type="NCBI Taxonomy" id="175631"/>
    <lineage>
        <taxon>Archaea</taxon>
        <taxon>Methanobacteriati</taxon>
        <taxon>Methanobacteriota</taxon>
        <taxon>Stenosarchaea group</taxon>
        <taxon>Halobacteria</taxon>
        <taxon>Halobacteriales</taxon>
        <taxon>Haloferacaceae</taxon>
        <taxon>Halorubrum</taxon>
    </lineage>
</organism>
<dbReference type="RefSeq" id="WP_379783897.1">
    <property type="nucleotide sequence ID" value="NZ_JBHSWW010000488.1"/>
</dbReference>
<protein>
    <recommendedName>
        <fullName evidence="1">DUF7344 domain-containing protein</fullName>
    </recommendedName>
</protein>
<dbReference type="Pfam" id="PF24035">
    <property type="entry name" value="DUF7344"/>
    <property type="match status" value="1"/>
</dbReference>
<feature type="domain" description="DUF7344" evidence="1">
    <location>
        <begin position="35"/>
        <end position="73"/>
    </location>
</feature>
<dbReference type="EMBL" id="JBHSWW010000488">
    <property type="protein sequence ID" value="MFC6755031.1"/>
    <property type="molecule type" value="Genomic_DNA"/>
</dbReference>
<accession>A0ABD5SF56</accession>
<sequence length="102" mass="11045">MVHDTITTHAPEPTATQRHSVVAGLVDDTVETVADLYPRGRAEEIETALRETHLPALQEAGYIEWDPETGEIEPGPNFEEAAAHVEDLPAPSIEMKSGSADD</sequence>
<comment type="caution">
    <text evidence="2">The sequence shown here is derived from an EMBL/GenBank/DDBJ whole genome shotgun (WGS) entry which is preliminary data.</text>
</comment>
<evidence type="ECO:0000313" key="2">
    <source>
        <dbReference type="EMBL" id="MFC6755031.1"/>
    </source>
</evidence>